<sequence>MKVGLLQFNVLAGNRKSNEETVSRYMVDAIEQKPDVLLLPEMWTGGYDLPNLAAFADDGQGEPTGAFLRHWARQTGAAIVGGSTPVANGERFTNAMFAYSADGERLLTYEKVHLFGLMGEDRYMAAGQQAGNFQLHNVPCAAIICYDLRFPEWIRKTVLHGCHMLFVPAQWPMSRLDHWRVLLQARAIENQCYVIACNRTGRDEKGVLFAGHSMVIDPWGKILADAEEPEGWLWVEIDLAQVEKVRNKIPVFRDRRPNLY</sequence>
<dbReference type="GO" id="GO:0016787">
    <property type="term" value="F:hydrolase activity"/>
    <property type="evidence" value="ECO:0007669"/>
    <property type="project" value="UniProtKB-KW"/>
</dbReference>
<dbReference type="PROSITE" id="PS50263">
    <property type="entry name" value="CN_HYDROLASE"/>
    <property type="match status" value="1"/>
</dbReference>
<organism evidence="3 4">
    <name type="scientific">Heliobacterium chlorum</name>
    <dbReference type="NCBI Taxonomy" id="2698"/>
    <lineage>
        <taxon>Bacteria</taxon>
        <taxon>Bacillati</taxon>
        <taxon>Bacillota</taxon>
        <taxon>Clostridia</taxon>
        <taxon>Eubacteriales</taxon>
        <taxon>Heliobacteriaceae</taxon>
        <taxon>Heliobacterium</taxon>
    </lineage>
</organism>
<evidence type="ECO:0000259" key="2">
    <source>
        <dbReference type="PROSITE" id="PS50263"/>
    </source>
</evidence>
<dbReference type="CDD" id="cd07583">
    <property type="entry name" value="nitrilase_5"/>
    <property type="match status" value="1"/>
</dbReference>
<keyword evidence="4" id="KW-1185">Reference proteome</keyword>
<dbReference type="InterPro" id="IPR003010">
    <property type="entry name" value="C-N_Hydrolase"/>
</dbReference>
<accession>A0ABR7SWF8</accession>
<protein>
    <submittedName>
        <fullName evidence="3">Carbon-nitrogen family hydrolase</fullName>
    </submittedName>
</protein>
<dbReference type="InterPro" id="IPR036526">
    <property type="entry name" value="C-N_Hydrolase_sf"/>
</dbReference>
<dbReference type="Gene3D" id="3.60.110.10">
    <property type="entry name" value="Carbon-nitrogen hydrolase"/>
    <property type="match status" value="1"/>
</dbReference>
<keyword evidence="3" id="KW-0378">Hydrolase</keyword>
<comment type="caution">
    <text evidence="3">The sequence shown here is derived from an EMBL/GenBank/DDBJ whole genome shotgun (WGS) entry which is preliminary data.</text>
</comment>
<feature type="domain" description="CN hydrolase" evidence="2">
    <location>
        <begin position="1"/>
        <end position="239"/>
    </location>
</feature>
<evidence type="ECO:0000256" key="1">
    <source>
        <dbReference type="ARBA" id="ARBA00010613"/>
    </source>
</evidence>
<dbReference type="EMBL" id="JACVHF010000001">
    <property type="protein sequence ID" value="MBC9782898.1"/>
    <property type="molecule type" value="Genomic_DNA"/>
</dbReference>
<evidence type="ECO:0000313" key="3">
    <source>
        <dbReference type="EMBL" id="MBC9782898.1"/>
    </source>
</evidence>
<dbReference type="PANTHER" id="PTHR23088">
    <property type="entry name" value="NITRILASE-RELATED"/>
    <property type="match status" value="1"/>
</dbReference>
<dbReference type="SUPFAM" id="SSF56317">
    <property type="entry name" value="Carbon-nitrogen hydrolase"/>
    <property type="match status" value="1"/>
</dbReference>
<dbReference type="Pfam" id="PF00795">
    <property type="entry name" value="CN_hydrolase"/>
    <property type="match status" value="1"/>
</dbReference>
<reference evidence="3 4" key="1">
    <citation type="submission" date="2020-07" db="EMBL/GenBank/DDBJ databases">
        <title>Draft whole-genome sequence of Heliobacterium chlorum DSM 3682, type strain.</title>
        <authorList>
            <person name="Kyndt J.A."/>
            <person name="Meyer T.E."/>
            <person name="Imhoff J.F."/>
        </authorList>
    </citation>
    <scope>NUCLEOTIDE SEQUENCE [LARGE SCALE GENOMIC DNA]</scope>
    <source>
        <strain evidence="3 4">DSM 3682</strain>
    </source>
</reference>
<proteinExistence type="inferred from homology"/>
<comment type="similarity">
    <text evidence="1">Belongs to the carbon-nitrogen hydrolase superfamily. NIT1/NIT2 family.</text>
</comment>
<gene>
    <name evidence="3" type="ORF">H1S01_00050</name>
</gene>
<dbReference type="Proteomes" id="UP000617402">
    <property type="component" value="Unassembled WGS sequence"/>
</dbReference>
<dbReference type="PANTHER" id="PTHR23088:SF27">
    <property type="entry name" value="DEAMINATED GLUTATHIONE AMIDASE"/>
    <property type="match status" value="1"/>
</dbReference>
<dbReference type="RefSeq" id="WP_188038102.1">
    <property type="nucleotide sequence ID" value="NZ_JACVHF010000001.1"/>
</dbReference>
<name>A0ABR7SWF8_HELCL</name>
<evidence type="ECO:0000313" key="4">
    <source>
        <dbReference type="Proteomes" id="UP000617402"/>
    </source>
</evidence>